<feature type="domain" description="EamA" evidence="8">
    <location>
        <begin position="122"/>
        <end position="247"/>
    </location>
</feature>
<feature type="transmembrane region" description="Helical" evidence="7">
    <location>
        <begin position="287"/>
        <end position="308"/>
    </location>
</feature>
<evidence type="ECO:0000256" key="5">
    <source>
        <dbReference type="ARBA" id="ARBA00022989"/>
    </source>
</evidence>
<accession>A0A5N6QZA7</accession>
<dbReference type="OrthoDB" id="2017960at2759"/>
<comment type="subcellular location">
    <subcellularLocation>
        <location evidence="1">Cell membrane</location>
        <topology evidence="1">Multi-pass membrane protein</topology>
    </subcellularLocation>
</comment>
<organism evidence="9 10">
    <name type="scientific">Carpinus fangiana</name>
    <dbReference type="NCBI Taxonomy" id="176857"/>
    <lineage>
        <taxon>Eukaryota</taxon>
        <taxon>Viridiplantae</taxon>
        <taxon>Streptophyta</taxon>
        <taxon>Embryophyta</taxon>
        <taxon>Tracheophyta</taxon>
        <taxon>Spermatophyta</taxon>
        <taxon>Magnoliopsida</taxon>
        <taxon>eudicotyledons</taxon>
        <taxon>Gunneridae</taxon>
        <taxon>Pentapetalae</taxon>
        <taxon>rosids</taxon>
        <taxon>fabids</taxon>
        <taxon>Fagales</taxon>
        <taxon>Betulaceae</taxon>
        <taxon>Carpinus</taxon>
    </lineage>
</organism>
<keyword evidence="6 7" id="KW-0472">Membrane</keyword>
<dbReference type="InterPro" id="IPR000620">
    <property type="entry name" value="EamA_dom"/>
</dbReference>
<dbReference type="GO" id="GO:0005886">
    <property type="term" value="C:plasma membrane"/>
    <property type="evidence" value="ECO:0007669"/>
    <property type="project" value="UniProtKB-SubCell"/>
</dbReference>
<feature type="domain" description="EamA" evidence="8">
    <location>
        <begin position="257"/>
        <end position="402"/>
    </location>
</feature>
<gene>
    <name evidence="9" type="ORF">FH972_008628</name>
</gene>
<sequence>MASPSPCKWSRTPKSYATTKLSSFLYNPSVFFSFHTSLPKRSCIIASSLQDSSSSSTPPVAAKAKQRTRKYVNFDNSTSQPNASLVESDTRSLRRPALSFKSLFGKRALWRRIFFASKKVRSIILLNVISIVYASNIPVVKEVEAIIDPAAFTVVRFALSAIPFIPFVFQARGDVRIRNAGIELGFWVSLGYLMQALGLLTSDAGRASFLSMFTVVVVPLLDGMLGAKVPSLIWFGALMSIVGVALLESSGSPPSVGDLWNFLSAVFFGVHMLRTEHISRSTKKEDFLPLLGYEICVIALSSTIWYFLGSCFGGIQECGLSSWTWTLIWNWIVTFPWIPALYTGIFSTGLCLWVEMAAMRDVSATETAIIYGLEPLWGAGFAWFLLGERWGAAGWIGAALVLEKRNIVDHFLDIHILFYALPNSLGWYLSEWLLGEMCETVAASE</sequence>
<dbReference type="PANTHER" id="PTHR42920">
    <property type="entry name" value="OS03G0707200 PROTEIN-RELATED"/>
    <property type="match status" value="1"/>
</dbReference>
<dbReference type="InterPro" id="IPR037185">
    <property type="entry name" value="EmrE-like"/>
</dbReference>
<comment type="similarity">
    <text evidence="2">Belongs to the drug/metabolite transporter (DMT) superfamily. Plant drug/metabolite exporter (P-DME) (TC 2.A.7.4) family.</text>
</comment>
<keyword evidence="4 7" id="KW-0812">Transmembrane</keyword>
<dbReference type="Pfam" id="PF00892">
    <property type="entry name" value="EamA"/>
    <property type="match status" value="2"/>
</dbReference>
<feature type="transmembrane region" description="Helical" evidence="7">
    <location>
        <begin position="328"/>
        <end position="354"/>
    </location>
</feature>
<protein>
    <recommendedName>
        <fullName evidence="8">EamA domain-containing protein</fullName>
    </recommendedName>
</protein>
<dbReference type="Proteomes" id="UP000327013">
    <property type="component" value="Chromosome 3"/>
</dbReference>
<evidence type="ECO:0000256" key="4">
    <source>
        <dbReference type="ARBA" id="ARBA00022692"/>
    </source>
</evidence>
<dbReference type="AlphaFoldDB" id="A0A5N6QZA7"/>
<evidence type="ECO:0000256" key="6">
    <source>
        <dbReference type="ARBA" id="ARBA00023136"/>
    </source>
</evidence>
<evidence type="ECO:0000256" key="1">
    <source>
        <dbReference type="ARBA" id="ARBA00004651"/>
    </source>
</evidence>
<name>A0A5N6QZA7_9ROSI</name>
<evidence type="ECO:0000256" key="7">
    <source>
        <dbReference type="SAM" id="Phobius"/>
    </source>
</evidence>
<dbReference type="PANTHER" id="PTHR42920:SF26">
    <property type="entry name" value="OS03G0707200 PROTEIN"/>
    <property type="match status" value="1"/>
</dbReference>
<keyword evidence="5 7" id="KW-1133">Transmembrane helix</keyword>
<reference evidence="9 10" key="1">
    <citation type="submission" date="2019-06" db="EMBL/GenBank/DDBJ databases">
        <title>A chromosomal-level reference genome of Carpinus fangiana (Coryloideae, Betulaceae).</title>
        <authorList>
            <person name="Yang X."/>
            <person name="Wang Z."/>
            <person name="Zhang L."/>
            <person name="Hao G."/>
            <person name="Liu J."/>
            <person name="Yang Y."/>
        </authorList>
    </citation>
    <scope>NUCLEOTIDE SEQUENCE [LARGE SCALE GENOMIC DNA]</scope>
    <source>
        <strain evidence="9">Cfa_2016G</strain>
        <tissue evidence="9">Leaf</tissue>
    </source>
</reference>
<dbReference type="EMBL" id="CM017323">
    <property type="protein sequence ID" value="KAE8022867.1"/>
    <property type="molecule type" value="Genomic_DNA"/>
</dbReference>
<feature type="transmembrane region" description="Helical" evidence="7">
    <location>
        <begin position="146"/>
        <end position="169"/>
    </location>
</feature>
<evidence type="ECO:0000259" key="8">
    <source>
        <dbReference type="Pfam" id="PF00892"/>
    </source>
</evidence>
<keyword evidence="3" id="KW-1003">Cell membrane</keyword>
<evidence type="ECO:0000313" key="9">
    <source>
        <dbReference type="EMBL" id="KAE8022867.1"/>
    </source>
</evidence>
<dbReference type="InterPro" id="IPR051258">
    <property type="entry name" value="Diverse_Substrate_Transporter"/>
</dbReference>
<evidence type="ECO:0000256" key="3">
    <source>
        <dbReference type="ARBA" id="ARBA00022475"/>
    </source>
</evidence>
<feature type="transmembrane region" description="Helical" evidence="7">
    <location>
        <begin position="181"/>
        <end position="201"/>
    </location>
</feature>
<keyword evidence="10" id="KW-1185">Reference proteome</keyword>
<evidence type="ECO:0000313" key="10">
    <source>
        <dbReference type="Proteomes" id="UP000327013"/>
    </source>
</evidence>
<evidence type="ECO:0000256" key="2">
    <source>
        <dbReference type="ARBA" id="ARBA00007635"/>
    </source>
</evidence>
<proteinExistence type="inferred from homology"/>
<dbReference type="SUPFAM" id="SSF103481">
    <property type="entry name" value="Multidrug resistance efflux transporter EmrE"/>
    <property type="match status" value="1"/>
</dbReference>
<feature type="transmembrane region" description="Helical" evidence="7">
    <location>
        <begin position="120"/>
        <end position="140"/>
    </location>
</feature>